<keyword evidence="6" id="KW-0539">Nucleus</keyword>
<feature type="domain" description="BHLH" evidence="7">
    <location>
        <begin position="163"/>
        <end position="212"/>
    </location>
</feature>
<evidence type="ECO:0000256" key="1">
    <source>
        <dbReference type="ARBA" id="ARBA00004123"/>
    </source>
</evidence>
<reference evidence="8 9" key="1">
    <citation type="journal article" date="2020" name="Mol. Plant">
        <title>The Chromosome-Based Rubber Tree Genome Provides New Insights into Spurge Genome Evolution and Rubber Biosynthesis.</title>
        <authorList>
            <person name="Liu J."/>
            <person name="Shi C."/>
            <person name="Shi C.C."/>
            <person name="Li W."/>
            <person name="Zhang Q.J."/>
            <person name="Zhang Y."/>
            <person name="Li K."/>
            <person name="Lu H.F."/>
            <person name="Shi C."/>
            <person name="Zhu S.T."/>
            <person name="Xiao Z.Y."/>
            <person name="Nan H."/>
            <person name="Yue Y."/>
            <person name="Zhu X.G."/>
            <person name="Wu Y."/>
            <person name="Hong X.N."/>
            <person name="Fan G.Y."/>
            <person name="Tong Y."/>
            <person name="Zhang D."/>
            <person name="Mao C.L."/>
            <person name="Liu Y.L."/>
            <person name="Hao S.J."/>
            <person name="Liu W.Q."/>
            <person name="Lv M.Q."/>
            <person name="Zhang H.B."/>
            <person name="Liu Y."/>
            <person name="Hu-Tang G.R."/>
            <person name="Wang J.P."/>
            <person name="Wang J.H."/>
            <person name="Sun Y.H."/>
            <person name="Ni S.B."/>
            <person name="Chen W.B."/>
            <person name="Zhang X.C."/>
            <person name="Jiao Y.N."/>
            <person name="Eichler E.E."/>
            <person name="Li G.H."/>
            <person name="Liu X."/>
            <person name="Gao L.Z."/>
        </authorList>
    </citation>
    <scope>NUCLEOTIDE SEQUENCE [LARGE SCALE GENOMIC DNA]</scope>
    <source>
        <strain evidence="9">cv. GT1</strain>
        <tissue evidence="8">Leaf</tissue>
    </source>
</reference>
<dbReference type="AlphaFoldDB" id="A0A6A6MBD1"/>
<dbReference type="InterPro" id="IPR002921">
    <property type="entry name" value="Fungal_lipase-type"/>
</dbReference>
<dbReference type="Gene3D" id="4.10.280.10">
    <property type="entry name" value="Helix-loop-helix DNA-binding domain"/>
    <property type="match status" value="1"/>
</dbReference>
<dbReference type="Pfam" id="PF00010">
    <property type="entry name" value="HLH"/>
    <property type="match status" value="1"/>
</dbReference>
<dbReference type="EMBL" id="JAAGAX010000006">
    <property type="protein sequence ID" value="KAF2309805.1"/>
    <property type="molecule type" value="Genomic_DNA"/>
</dbReference>
<evidence type="ECO:0000313" key="8">
    <source>
        <dbReference type="EMBL" id="KAF2309805.1"/>
    </source>
</evidence>
<dbReference type="InterPro" id="IPR044819">
    <property type="entry name" value="OBL-like"/>
</dbReference>
<evidence type="ECO:0000256" key="6">
    <source>
        <dbReference type="ARBA" id="ARBA00023242"/>
    </source>
</evidence>
<keyword evidence="3" id="KW-0805">Transcription regulation</keyword>
<dbReference type="SUPFAM" id="SSF53474">
    <property type="entry name" value="alpha/beta-Hydrolases"/>
    <property type="match status" value="1"/>
</dbReference>
<dbReference type="Gene3D" id="3.40.50.1820">
    <property type="entry name" value="alpha/beta hydrolase"/>
    <property type="match status" value="1"/>
</dbReference>
<comment type="caution">
    <text evidence="8">The sequence shown here is derived from an EMBL/GenBank/DDBJ whole genome shotgun (WGS) entry which is preliminary data.</text>
</comment>
<sequence length="617" mass="70347">MEIDQLKSATEDQMEMMMMMMMDKLPEFYGAYNDIADLAPPTEFPGASTSTNSVASNAIPHFIDNPHIGSSPSFMAMPSNTTFTSNNTPIQQESPPAAFLSNPPTSRWRGVGEFPGPNAYSTPSQKKSSLAAMREMIFRIAAMQPIHIDPESVKPPKRRNVKISKDPQSVAARHRRERISERIRILQRLVPGGTKMDTASMLDEAIHYVKFLKTQVQSLERAQANRTPLAQIGNAIETWLNLVSSNGGLFMLMLKFLKGNVMKPDRSSATFTSVVGILDWRLEMERSLRAGHRKYKSALALMASKLSYENEAFINSVVTDHWNMDFLGFYNFWNGYQRLHSTQAFMLQDTNTNPNLIVVAFRGTSPFDAYAWCTDVDISWYELQGFGKIHRGFMNALGLQKDGWPNEIAPDSDHLYAYYEIRRVLRDILSKNEKAKFIVTGHSLGGALAILFVGVLAIHKEAWLLDRMEGVYTFGQPRVGDRQFGGFMEDKLKENDVRYLRYVYCNDMVPRLPYDDSTLLYKHFGPCLYYNSLYQGKVLWEEPNKNYFNLFWAIPKNLNAVWELIRSFIIPCVKGRNYREGWFMRVFRIIGLAIPGLSAHTPQDYDNSTRLGSLPQL</sequence>
<dbReference type="GO" id="GO:0006629">
    <property type="term" value="P:lipid metabolic process"/>
    <property type="evidence" value="ECO:0007669"/>
    <property type="project" value="InterPro"/>
</dbReference>
<evidence type="ECO:0000313" key="9">
    <source>
        <dbReference type="Proteomes" id="UP000467840"/>
    </source>
</evidence>
<dbReference type="PANTHER" id="PTHR46086">
    <property type="entry name" value="ALPHA/BETA-HYDROLASES SUPERFAMILY PROTEIN"/>
    <property type="match status" value="1"/>
</dbReference>
<evidence type="ECO:0000256" key="3">
    <source>
        <dbReference type="ARBA" id="ARBA00023015"/>
    </source>
</evidence>
<organism evidence="8 9">
    <name type="scientific">Hevea brasiliensis</name>
    <name type="common">Para rubber tree</name>
    <name type="synonym">Siphonia brasiliensis</name>
    <dbReference type="NCBI Taxonomy" id="3981"/>
    <lineage>
        <taxon>Eukaryota</taxon>
        <taxon>Viridiplantae</taxon>
        <taxon>Streptophyta</taxon>
        <taxon>Embryophyta</taxon>
        <taxon>Tracheophyta</taxon>
        <taxon>Spermatophyta</taxon>
        <taxon>Magnoliopsida</taxon>
        <taxon>eudicotyledons</taxon>
        <taxon>Gunneridae</taxon>
        <taxon>Pentapetalae</taxon>
        <taxon>rosids</taxon>
        <taxon>fabids</taxon>
        <taxon>Malpighiales</taxon>
        <taxon>Euphorbiaceae</taxon>
        <taxon>Crotonoideae</taxon>
        <taxon>Micrandreae</taxon>
        <taxon>Hevea</taxon>
    </lineage>
</organism>
<dbReference type="PANTHER" id="PTHR46086:SF28">
    <property type="entry name" value="FUNGAL LIPASE-LIKE DOMAIN-CONTAINING PROTEIN"/>
    <property type="match status" value="1"/>
</dbReference>
<protein>
    <recommendedName>
        <fullName evidence="7">BHLH domain-containing protein</fullName>
    </recommendedName>
</protein>
<dbReference type="Pfam" id="PF01764">
    <property type="entry name" value="Lipase_3"/>
    <property type="match status" value="1"/>
</dbReference>
<keyword evidence="2" id="KW-0378">Hydrolase</keyword>
<evidence type="ECO:0000259" key="7">
    <source>
        <dbReference type="PROSITE" id="PS50888"/>
    </source>
</evidence>
<keyword evidence="5" id="KW-0804">Transcription</keyword>
<evidence type="ECO:0000256" key="2">
    <source>
        <dbReference type="ARBA" id="ARBA00022801"/>
    </source>
</evidence>
<accession>A0A6A6MBD1</accession>
<dbReference type="SMART" id="SM00353">
    <property type="entry name" value="HLH"/>
    <property type="match status" value="1"/>
</dbReference>
<dbReference type="PROSITE" id="PS50888">
    <property type="entry name" value="BHLH"/>
    <property type="match status" value="1"/>
</dbReference>
<dbReference type="FunFam" id="4.10.280.10:FF:000053">
    <property type="entry name" value="BHLH transcription factor"/>
    <property type="match status" value="1"/>
</dbReference>
<dbReference type="GO" id="GO:0005634">
    <property type="term" value="C:nucleus"/>
    <property type="evidence" value="ECO:0007669"/>
    <property type="project" value="UniProtKB-SubCell"/>
</dbReference>
<dbReference type="SUPFAM" id="SSF47459">
    <property type="entry name" value="HLH, helix-loop-helix DNA-binding domain"/>
    <property type="match status" value="1"/>
</dbReference>
<evidence type="ECO:0000256" key="4">
    <source>
        <dbReference type="ARBA" id="ARBA00023125"/>
    </source>
</evidence>
<name>A0A6A6MBD1_HEVBR</name>
<proteinExistence type="predicted"/>
<dbReference type="InterPro" id="IPR029058">
    <property type="entry name" value="AB_hydrolase_fold"/>
</dbReference>
<keyword evidence="4" id="KW-0238">DNA-binding</keyword>
<dbReference type="GO" id="GO:0004806">
    <property type="term" value="F:triacylglycerol lipase activity"/>
    <property type="evidence" value="ECO:0007669"/>
    <property type="project" value="InterPro"/>
</dbReference>
<dbReference type="GO" id="GO:0046983">
    <property type="term" value="F:protein dimerization activity"/>
    <property type="evidence" value="ECO:0007669"/>
    <property type="project" value="InterPro"/>
</dbReference>
<dbReference type="CDD" id="cd00519">
    <property type="entry name" value="Lipase_3"/>
    <property type="match status" value="1"/>
</dbReference>
<evidence type="ECO:0000256" key="5">
    <source>
        <dbReference type="ARBA" id="ARBA00023163"/>
    </source>
</evidence>
<gene>
    <name evidence="8" type="ORF">GH714_005205</name>
</gene>
<dbReference type="GO" id="GO:0003677">
    <property type="term" value="F:DNA binding"/>
    <property type="evidence" value="ECO:0007669"/>
    <property type="project" value="UniProtKB-KW"/>
</dbReference>
<keyword evidence="9" id="KW-1185">Reference proteome</keyword>
<dbReference type="InterPro" id="IPR011598">
    <property type="entry name" value="bHLH_dom"/>
</dbReference>
<dbReference type="InterPro" id="IPR036638">
    <property type="entry name" value="HLH_DNA-bd_sf"/>
</dbReference>
<dbReference type="CDD" id="cd11454">
    <property type="entry name" value="bHLH_AtIND_like"/>
    <property type="match status" value="1"/>
</dbReference>
<comment type="subcellular location">
    <subcellularLocation>
        <location evidence="1">Nucleus</location>
    </subcellularLocation>
</comment>
<dbReference type="Proteomes" id="UP000467840">
    <property type="component" value="Chromosome 14"/>
</dbReference>